<dbReference type="PANTHER" id="PTHR13147:SF5">
    <property type="entry name" value="FOUR-JOINTED BOX PROTEIN 1"/>
    <property type="match status" value="1"/>
</dbReference>
<keyword evidence="2" id="KW-0812">Transmembrane</keyword>
<dbReference type="PANTHER" id="PTHR13147">
    <property type="entry name" value="FOUR-JOINTED BOX PROTEIN 1"/>
    <property type="match status" value="1"/>
</dbReference>
<evidence type="ECO:0000256" key="2">
    <source>
        <dbReference type="SAM" id="Phobius"/>
    </source>
</evidence>
<protein>
    <submittedName>
        <fullName evidence="3">Four-jointed box protein</fullName>
    </submittedName>
</protein>
<proteinExistence type="predicted"/>
<feature type="compositionally biased region" description="Polar residues" evidence="1">
    <location>
        <begin position="318"/>
        <end position="327"/>
    </location>
</feature>
<reference evidence="3 4" key="1">
    <citation type="journal article" date="2021" name="Elife">
        <title>Chloroplast acquisition without the gene transfer in kleptoplastic sea slugs, Plakobranchus ocellatus.</title>
        <authorList>
            <person name="Maeda T."/>
            <person name="Takahashi S."/>
            <person name="Yoshida T."/>
            <person name="Shimamura S."/>
            <person name="Takaki Y."/>
            <person name="Nagai Y."/>
            <person name="Toyoda A."/>
            <person name="Suzuki Y."/>
            <person name="Arimoto A."/>
            <person name="Ishii H."/>
            <person name="Satoh N."/>
            <person name="Nishiyama T."/>
            <person name="Hasebe M."/>
            <person name="Maruyama T."/>
            <person name="Minagawa J."/>
            <person name="Obokata J."/>
            <person name="Shigenobu S."/>
        </authorList>
    </citation>
    <scope>NUCLEOTIDE SEQUENCE [LARGE SCALE GENOMIC DNA]</scope>
</reference>
<gene>
    <name evidence="3" type="ORF">ElyMa_000617000</name>
</gene>
<dbReference type="PRINTS" id="PR02072">
    <property type="entry name" value="4JOINTEDBOX1"/>
</dbReference>
<feature type="region of interest" description="Disordered" evidence="1">
    <location>
        <begin position="89"/>
        <end position="149"/>
    </location>
</feature>
<feature type="compositionally biased region" description="Polar residues" evidence="1">
    <location>
        <begin position="99"/>
        <end position="109"/>
    </location>
</feature>
<accession>A0AAV4GA50</accession>
<dbReference type="GO" id="GO:0005615">
    <property type="term" value="C:extracellular space"/>
    <property type="evidence" value="ECO:0007669"/>
    <property type="project" value="TreeGrafter"/>
</dbReference>
<feature type="compositionally biased region" description="Polar residues" evidence="1">
    <location>
        <begin position="128"/>
        <end position="149"/>
    </location>
</feature>
<evidence type="ECO:0000313" key="3">
    <source>
        <dbReference type="EMBL" id="GFR82006.1"/>
    </source>
</evidence>
<feature type="transmembrane region" description="Helical" evidence="2">
    <location>
        <begin position="171"/>
        <end position="191"/>
    </location>
</feature>
<dbReference type="AlphaFoldDB" id="A0AAV4GA50"/>
<dbReference type="EMBL" id="BMAT01001238">
    <property type="protein sequence ID" value="GFR82006.1"/>
    <property type="molecule type" value="Genomic_DNA"/>
</dbReference>
<feature type="compositionally biased region" description="Polar residues" evidence="1">
    <location>
        <begin position="1"/>
        <end position="24"/>
    </location>
</feature>
<feature type="compositionally biased region" description="Basic and acidic residues" evidence="1">
    <location>
        <begin position="240"/>
        <end position="263"/>
    </location>
</feature>
<feature type="region of interest" description="Disordered" evidence="1">
    <location>
        <begin position="206"/>
        <end position="263"/>
    </location>
</feature>
<evidence type="ECO:0000256" key="1">
    <source>
        <dbReference type="SAM" id="MobiDB-lite"/>
    </source>
</evidence>
<dbReference type="Proteomes" id="UP000762676">
    <property type="component" value="Unassembled WGS sequence"/>
</dbReference>
<organism evidence="3 4">
    <name type="scientific">Elysia marginata</name>
    <dbReference type="NCBI Taxonomy" id="1093978"/>
    <lineage>
        <taxon>Eukaryota</taxon>
        <taxon>Metazoa</taxon>
        <taxon>Spiralia</taxon>
        <taxon>Lophotrochozoa</taxon>
        <taxon>Mollusca</taxon>
        <taxon>Gastropoda</taxon>
        <taxon>Heterobranchia</taxon>
        <taxon>Euthyneura</taxon>
        <taxon>Panpulmonata</taxon>
        <taxon>Sacoglossa</taxon>
        <taxon>Placobranchoidea</taxon>
        <taxon>Plakobranchidae</taxon>
        <taxon>Elysia</taxon>
    </lineage>
</organism>
<feature type="compositionally biased region" description="Polar residues" evidence="1">
    <location>
        <begin position="206"/>
        <end position="218"/>
    </location>
</feature>
<keyword evidence="4" id="KW-1185">Reference proteome</keyword>
<evidence type="ECO:0000313" key="4">
    <source>
        <dbReference type="Proteomes" id="UP000762676"/>
    </source>
</evidence>
<feature type="region of interest" description="Disordered" evidence="1">
    <location>
        <begin position="1"/>
        <end position="29"/>
    </location>
</feature>
<comment type="caution">
    <text evidence="3">The sequence shown here is derived from an EMBL/GenBank/DDBJ whole genome shotgun (WGS) entry which is preliminary data.</text>
</comment>
<keyword evidence="2" id="KW-0472">Membrane</keyword>
<feature type="region of interest" description="Disordered" evidence="1">
    <location>
        <begin position="294"/>
        <end position="327"/>
    </location>
</feature>
<sequence>MAQAQDISTLGDTDSPAARSSFSQVKKKRGKKQNSFAMYAVSADGYDNELRYRYFAERRGILFESSRHPQRRLRKRNLAGANGFSLVHSPPGDIAKATDSLSVDSNEALTSPPTVTTRSRSETSSEEIQNVSIESSRQNQRSKTRSLQTGGPRFWVPTLRCYAAPAGRMKIVLLIMTGIGFTLGVVFGLLLQLPIDTLPADTHGIHSQNSFSAPSGPSRTRRSLLHGNGENTRQPALDLGKLHAQRDAEKGRSSEKGVAKLDLMRKPTGVLSSHQESGVKNDSLAGVSKVQLRKNTGRSSNNAGAQAGPKAGNLRFNPRQSPSSFTSLSQNNALVKEEGAAGDKIPLSAPKGSTSLEDLAYLATLVQGISWSPRLEASCPRPFSPSEVDAWRQKTSSVDVVKVEEGCGRMQNRLITFRDSSRACARYRLNTDQIQGEVFSYYLARLLNVSHIPPTALARVDSLSSRWRSVHLQLSLAQWADSKLVVLTKYIDGMSPSHIPPEFRGEGEDTFERQGSVSHFKVESSTGGDKDFQSLVYPPPQFRPKLTPTVFGLGTKSRPELCQLLQWSDLIVFDYLTANLDRVINNMFNRQWNDQMMASPAHNLEQRQDGALVFLDNESGLFHGYRLLDKYAGFHRSLLGALCVFRPSTVNVVKRLRASQSVGKELQELFVREEPELHEQLAPLPEKNVKVLQQRLQDVYAQIVACEKVYGGADGDSSSYSKKFFSHR</sequence>
<name>A0AAV4GA50_9GAST</name>
<dbReference type="GO" id="GO:0007267">
    <property type="term" value="P:cell-cell signaling"/>
    <property type="evidence" value="ECO:0007669"/>
    <property type="project" value="TreeGrafter"/>
</dbReference>
<dbReference type="InterPro" id="IPR024868">
    <property type="entry name" value="FJX1/FJ"/>
</dbReference>
<keyword evidence="2" id="KW-1133">Transmembrane helix</keyword>